<keyword evidence="1" id="KW-0805">Transcription regulation</keyword>
<protein>
    <submittedName>
        <fullName evidence="6">No apical meristem (NAM) protein</fullName>
    </submittedName>
</protein>
<evidence type="ECO:0000259" key="5">
    <source>
        <dbReference type="PROSITE" id="PS51005"/>
    </source>
</evidence>
<dbReference type="GO" id="GO:0006355">
    <property type="term" value="P:regulation of DNA-templated transcription"/>
    <property type="evidence" value="ECO:0007669"/>
    <property type="project" value="InterPro"/>
</dbReference>
<evidence type="ECO:0000313" key="7">
    <source>
        <dbReference type="Proteomes" id="UP000188268"/>
    </source>
</evidence>
<evidence type="ECO:0000313" key="6">
    <source>
        <dbReference type="EMBL" id="OMO57197.1"/>
    </source>
</evidence>
<keyword evidence="7" id="KW-1185">Reference proteome</keyword>
<dbReference type="SUPFAM" id="SSF101941">
    <property type="entry name" value="NAC domain"/>
    <property type="match status" value="1"/>
</dbReference>
<dbReference type="PANTHER" id="PTHR31719:SF85">
    <property type="entry name" value="NAC DOMAIN-CONTAINING PROTEIN"/>
    <property type="match status" value="1"/>
</dbReference>
<dbReference type="Proteomes" id="UP000188268">
    <property type="component" value="Unassembled WGS sequence"/>
</dbReference>
<keyword evidence="4" id="KW-0539">Nucleus</keyword>
<dbReference type="Pfam" id="PF02365">
    <property type="entry name" value="NAM"/>
    <property type="match status" value="1"/>
</dbReference>
<dbReference type="OMA" id="VLCKAYE"/>
<keyword evidence="2" id="KW-0238">DNA-binding</keyword>
<dbReference type="PROSITE" id="PS51005">
    <property type="entry name" value="NAC"/>
    <property type="match status" value="1"/>
</dbReference>
<dbReference type="GO" id="GO:0048731">
    <property type="term" value="P:system development"/>
    <property type="evidence" value="ECO:0007669"/>
    <property type="project" value="TreeGrafter"/>
</dbReference>
<dbReference type="Gramene" id="OMO57197">
    <property type="protein sequence ID" value="OMO57197"/>
    <property type="gene ID" value="CCACVL1_25918"/>
</dbReference>
<organism evidence="6 7">
    <name type="scientific">Corchorus capsularis</name>
    <name type="common">Jute</name>
    <dbReference type="NCBI Taxonomy" id="210143"/>
    <lineage>
        <taxon>Eukaryota</taxon>
        <taxon>Viridiplantae</taxon>
        <taxon>Streptophyta</taxon>
        <taxon>Embryophyta</taxon>
        <taxon>Tracheophyta</taxon>
        <taxon>Spermatophyta</taxon>
        <taxon>Magnoliopsida</taxon>
        <taxon>eudicotyledons</taxon>
        <taxon>Gunneridae</taxon>
        <taxon>Pentapetalae</taxon>
        <taxon>rosids</taxon>
        <taxon>malvids</taxon>
        <taxon>Malvales</taxon>
        <taxon>Malvaceae</taxon>
        <taxon>Grewioideae</taxon>
        <taxon>Apeibeae</taxon>
        <taxon>Corchorus</taxon>
    </lineage>
</organism>
<comment type="caution">
    <text evidence="6">The sequence shown here is derived from an EMBL/GenBank/DDBJ whole genome shotgun (WGS) entry which is preliminary data.</text>
</comment>
<dbReference type="GO" id="GO:0003677">
    <property type="term" value="F:DNA binding"/>
    <property type="evidence" value="ECO:0007669"/>
    <property type="project" value="UniProtKB-KW"/>
</dbReference>
<evidence type="ECO:0000256" key="3">
    <source>
        <dbReference type="ARBA" id="ARBA00023163"/>
    </source>
</evidence>
<dbReference type="EMBL" id="AWWV01014409">
    <property type="protein sequence ID" value="OMO57197.1"/>
    <property type="molecule type" value="Genomic_DNA"/>
</dbReference>
<dbReference type="Gene3D" id="2.170.150.80">
    <property type="entry name" value="NAC domain"/>
    <property type="match status" value="1"/>
</dbReference>
<dbReference type="PANTHER" id="PTHR31719">
    <property type="entry name" value="NAC TRANSCRIPTION FACTOR 56"/>
    <property type="match status" value="1"/>
</dbReference>
<gene>
    <name evidence="6" type="ORF">CCACVL1_25918</name>
</gene>
<dbReference type="STRING" id="210143.A0A1R3GGK9"/>
<feature type="domain" description="NAC" evidence="5">
    <location>
        <begin position="11"/>
        <end position="166"/>
    </location>
</feature>
<dbReference type="InterPro" id="IPR003441">
    <property type="entry name" value="NAC-dom"/>
</dbReference>
<evidence type="ECO:0000256" key="4">
    <source>
        <dbReference type="ARBA" id="ARBA00023242"/>
    </source>
</evidence>
<dbReference type="AlphaFoldDB" id="A0A1R3GGK9"/>
<evidence type="ECO:0000256" key="1">
    <source>
        <dbReference type="ARBA" id="ARBA00023015"/>
    </source>
</evidence>
<accession>A0A1R3GGK9</accession>
<sequence length="214" mass="24598">MEEDGSSMKQLPPGFRFCPTDEELVLHFLYPKALLLPNNCQYPNFLPQLDLHQLLPWELHGKALLSGNQYFFFSKIRMGNYGVCSREINGYWKELLDMEEPIFNNGAAAGTKVGIKKLFVFNIGEEAPFAIQTNWLMQQYHLCYDHLQGNNKLADSTWVLCRVHESTNKGNSQSMINYSDEDEGTELSCLDEMFLSLDDDEDLDDITSMRLFGM</sequence>
<name>A0A1R3GGK9_COCAP</name>
<proteinExistence type="predicted"/>
<evidence type="ECO:0000256" key="2">
    <source>
        <dbReference type="ARBA" id="ARBA00023125"/>
    </source>
</evidence>
<reference evidence="6 7" key="1">
    <citation type="submission" date="2013-09" db="EMBL/GenBank/DDBJ databases">
        <title>Corchorus capsularis genome sequencing.</title>
        <authorList>
            <person name="Alam M."/>
            <person name="Haque M.S."/>
            <person name="Islam M.S."/>
            <person name="Emdad E.M."/>
            <person name="Islam M.M."/>
            <person name="Ahmed B."/>
            <person name="Halim A."/>
            <person name="Hossen Q.M.M."/>
            <person name="Hossain M.Z."/>
            <person name="Ahmed R."/>
            <person name="Khan M.M."/>
            <person name="Islam R."/>
            <person name="Rashid M.M."/>
            <person name="Khan S.A."/>
            <person name="Rahman M.S."/>
            <person name="Alam M."/>
        </authorList>
    </citation>
    <scope>NUCLEOTIDE SEQUENCE [LARGE SCALE GENOMIC DNA]</scope>
    <source>
        <strain evidence="7">cv. CVL-1</strain>
        <tissue evidence="6">Whole seedling</tissue>
    </source>
</reference>
<dbReference type="OrthoDB" id="1877845at2759"/>
<keyword evidence="3" id="KW-0804">Transcription</keyword>
<dbReference type="InterPro" id="IPR036093">
    <property type="entry name" value="NAC_dom_sf"/>
</dbReference>